<feature type="binding site" evidence="6">
    <location>
        <position position="321"/>
    </location>
    <ligand>
        <name>CoA</name>
        <dbReference type="ChEBI" id="CHEBI:57287"/>
    </ligand>
</feature>
<dbReference type="Proteomes" id="UP000448292">
    <property type="component" value="Unassembled WGS sequence"/>
</dbReference>
<dbReference type="GO" id="GO:0005524">
    <property type="term" value="F:ATP binding"/>
    <property type="evidence" value="ECO:0007669"/>
    <property type="project" value="UniProtKB-KW"/>
</dbReference>
<dbReference type="GO" id="GO:0019427">
    <property type="term" value="P:acetyl-CoA biosynthetic process from acetate"/>
    <property type="evidence" value="ECO:0007669"/>
    <property type="project" value="UniProtKB-UniRule"/>
</dbReference>
<feature type="binding site" evidence="6">
    <location>
        <position position="510"/>
    </location>
    <ligand>
        <name>ATP</name>
        <dbReference type="ChEBI" id="CHEBI:30616"/>
    </ligand>
</feature>
<dbReference type="FunFam" id="3.40.50.12780:FF:000001">
    <property type="entry name" value="Acetyl-coenzyme A synthetase"/>
    <property type="match status" value="1"/>
</dbReference>
<evidence type="ECO:0000256" key="3">
    <source>
        <dbReference type="ARBA" id="ARBA00022741"/>
    </source>
</evidence>
<feature type="binding site" evidence="6">
    <location>
        <position position="552"/>
    </location>
    <ligand>
        <name>Mg(2+)</name>
        <dbReference type="ChEBI" id="CHEBI:18420"/>
    </ligand>
</feature>
<feature type="modified residue" description="N6-acetyllysine" evidence="6">
    <location>
        <position position="619"/>
    </location>
</feature>
<dbReference type="InterPro" id="IPR011904">
    <property type="entry name" value="Ac_CoA_lig"/>
</dbReference>
<feature type="binding site" evidence="6">
    <location>
        <position position="549"/>
    </location>
    <ligand>
        <name>Mg(2+)</name>
        <dbReference type="ChEBI" id="CHEBI:18420"/>
    </ligand>
</feature>
<keyword evidence="12" id="KW-1185">Reference proteome</keyword>
<keyword evidence="3 6" id="KW-0547">Nucleotide-binding</keyword>
<evidence type="ECO:0000259" key="10">
    <source>
        <dbReference type="Pfam" id="PF16177"/>
    </source>
</evidence>
<feature type="binding site" evidence="6">
    <location>
        <position position="594"/>
    </location>
    <ligand>
        <name>CoA</name>
        <dbReference type="ChEBI" id="CHEBI:57287"/>
    </ligand>
</feature>
<dbReference type="InterPro" id="IPR045851">
    <property type="entry name" value="AMP-bd_C_sf"/>
</dbReference>
<evidence type="ECO:0000259" key="9">
    <source>
        <dbReference type="Pfam" id="PF13193"/>
    </source>
</evidence>
<dbReference type="FunFam" id="3.30.300.30:FF:000004">
    <property type="entry name" value="Acetyl-coenzyme A synthetase"/>
    <property type="match status" value="1"/>
</dbReference>
<feature type="compositionally biased region" description="Basic and acidic residues" evidence="7">
    <location>
        <begin position="8"/>
        <end position="22"/>
    </location>
</feature>
<dbReference type="GO" id="GO:0005829">
    <property type="term" value="C:cytosol"/>
    <property type="evidence" value="ECO:0007669"/>
    <property type="project" value="TreeGrafter"/>
</dbReference>
<comment type="catalytic activity">
    <reaction evidence="6">
        <text>acetate + ATP + CoA = acetyl-CoA + AMP + diphosphate</text>
        <dbReference type="Rhea" id="RHEA:23176"/>
        <dbReference type="ChEBI" id="CHEBI:30089"/>
        <dbReference type="ChEBI" id="CHEBI:30616"/>
        <dbReference type="ChEBI" id="CHEBI:33019"/>
        <dbReference type="ChEBI" id="CHEBI:57287"/>
        <dbReference type="ChEBI" id="CHEBI:57288"/>
        <dbReference type="ChEBI" id="CHEBI:456215"/>
        <dbReference type="EC" id="6.2.1.1"/>
    </reaction>
</comment>
<dbReference type="OrthoDB" id="9801302at2"/>
<evidence type="ECO:0000259" key="8">
    <source>
        <dbReference type="Pfam" id="PF00501"/>
    </source>
</evidence>
<dbReference type="GO" id="GO:0016208">
    <property type="term" value="F:AMP binding"/>
    <property type="evidence" value="ECO:0007669"/>
    <property type="project" value="InterPro"/>
</dbReference>
<comment type="function">
    <text evidence="6">Catalyzes the conversion of acetate into acetyl-CoA (AcCoA), an essential intermediate at the junction of anabolic and catabolic pathways. AcsA undergoes a two-step reaction. In the first half reaction, AcsA combines acetate with ATP to form acetyl-adenylate (AcAMP) intermediate. In the second half reaction, it can then transfer the acetyl group from AcAMP to the sulfhydryl group of CoA, forming the product AcCoA.</text>
</comment>
<dbReference type="EMBL" id="QMIE01000028">
    <property type="protein sequence ID" value="TVM14108.1"/>
    <property type="molecule type" value="Genomic_DNA"/>
</dbReference>
<dbReference type="Pfam" id="PF16177">
    <property type="entry name" value="ACAS_N"/>
    <property type="match status" value="1"/>
</dbReference>
<dbReference type="InterPro" id="IPR000873">
    <property type="entry name" value="AMP-dep_synth/lig_dom"/>
</dbReference>
<dbReference type="NCBIfam" id="TIGR02188">
    <property type="entry name" value="Ac_CoA_lig_AcsA"/>
    <property type="match status" value="1"/>
</dbReference>
<dbReference type="PROSITE" id="PS00455">
    <property type="entry name" value="AMP_BINDING"/>
    <property type="match status" value="1"/>
</dbReference>
<dbReference type="InterPro" id="IPR020845">
    <property type="entry name" value="AMP-binding_CS"/>
</dbReference>
<evidence type="ECO:0000256" key="2">
    <source>
        <dbReference type="ARBA" id="ARBA00022598"/>
    </source>
</evidence>
<evidence type="ECO:0000256" key="7">
    <source>
        <dbReference type="SAM" id="MobiDB-lite"/>
    </source>
</evidence>
<feature type="binding site" evidence="6">
    <location>
        <begin position="421"/>
        <end position="426"/>
    </location>
    <ligand>
        <name>ATP</name>
        <dbReference type="ChEBI" id="CHEBI:30616"/>
    </ligand>
</feature>
<dbReference type="CDD" id="cd05966">
    <property type="entry name" value="ACS"/>
    <property type="match status" value="1"/>
</dbReference>
<keyword evidence="5 6" id="KW-0007">Acetylation</keyword>
<dbReference type="PANTHER" id="PTHR24095">
    <property type="entry name" value="ACETYL-COENZYME A SYNTHETASE"/>
    <property type="match status" value="1"/>
</dbReference>
<organism evidence="11 12">
    <name type="scientific">Oceanidesulfovibrio indonesiensis</name>
    <dbReference type="NCBI Taxonomy" id="54767"/>
    <lineage>
        <taxon>Bacteria</taxon>
        <taxon>Pseudomonadati</taxon>
        <taxon>Thermodesulfobacteriota</taxon>
        <taxon>Desulfovibrionia</taxon>
        <taxon>Desulfovibrionales</taxon>
        <taxon>Desulfovibrionaceae</taxon>
        <taxon>Oceanidesulfovibrio</taxon>
    </lineage>
</organism>
<dbReference type="SUPFAM" id="SSF56801">
    <property type="entry name" value="Acetyl-CoA synthetase-like"/>
    <property type="match status" value="1"/>
</dbReference>
<comment type="caution">
    <text evidence="6">Lacks conserved residue(s) required for the propagation of feature annotation.</text>
</comment>
<dbReference type="InterPro" id="IPR020459">
    <property type="entry name" value="AMP-binding"/>
</dbReference>
<feature type="binding site" evidence="6">
    <location>
        <position position="536"/>
    </location>
    <ligand>
        <name>ATP</name>
        <dbReference type="ChEBI" id="CHEBI:30616"/>
    </ligand>
</feature>
<dbReference type="HAMAP" id="MF_01123">
    <property type="entry name" value="Ac_CoA_synth"/>
    <property type="match status" value="1"/>
</dbReference>
<dbReference type="NCBIfam" id="NF001208">
    <property type="entry name" value="PRK00174.1"/>
    <property type="match status" value="1"/>
</dbReference>
<evidence type="ECO:0000313" key="12">
    <source>
        <dbReference type="Proteomes" id="UP000448292"/>
    </source>
</evidence>
<dbReference type="GO" id="GO:0003987">
    <property type="term" value="F:acetate-CoA ligase activity"/>
    <property type="evidence" value="ECO:0007669"/>
    <property type="project" value="UniProtKB-UniRule"/>
</dbReference>
<feature type="region of interest" description="Disordered" evidence="7">
    <location>
        <begin position="1"/>
        <end position="22"/>
    </location>
</feature>
<gene>
    <name evidence="11" type="primary">acs</name>
    <name evidence="6" type="synonym">acsA</name>
    <name evidence="11" type="ORF">DPQ33_17845</name>
</gene>
<feature type="binding site" evidence="6">
    <location>
        <position position="547"/>
    </location>
    <ligand>
        <name>Mg(2+)</name>
        <dbReference type="ChEBI" id="CHEBI:18420"/>
    </ligand>
</feature>
<feature type="binding site" evidence="6">
    <location>
        <begin position="201"/>
        <end position="204"/>
    </location>
    <ligand>
        <name>CoA</name>
        <dbReference type="ChEBI" id="CHEBI:57287"/>
    </ligand>
</feature>
<dbReference type="Pfam" id="PF13193">
    <property type="entry name" value="AMP-binding_C"/>
    <property type="match status" value="1"/>
</dbReference>
<feature type="domain" description="Acetyl-coenzyme A synthetase N-terminal" evidence="10">
    <location>
        <begin position="34"/>
        <end position="90"/>
    </location>
</feature>
<comment type="PTM">
    <text evidence="6">Acetylated. Deacetylation by the SIR2-homolog deacetylase activates the enzyme.</text>
</comment>
<name>A0A7M3MAK6_9BACT</name>
<dbReference type="EC" id="6.2.1.1" evidence="6"/>
<feature type="binding site" evidence="6">
    <location>
        <position position="533"/>
    </location>
    <ligand>
        <name>CoA</name>
        <dbReference type="ChEBI" id="CHEBI:57287"/>
    </ligand>
</feature>
<dbReference type="InterPro" id="IPR025110">
    <property type="entry name" value="AMP-bd_C"/>
</dbReference>
<comment type="similarity">
    <text evidence="1 6">Belongs to the ATP-dependent AMP-binding enzyme family.</text>
</comment>
<dbReference type="Pfam" id="PF00501">
    <property type="entry name" value="AMP-binding"/>
    <property type="match status" value="1"/>
</dbReference>
<keyword evidence="4 6" id="KW-0067">ATP-binding</keyword>
<feature type="domain" description="AMP-dependent synthetase/ligase" evidence="8">
    <location>
        <begin position="98"/>
        <end position="486"/>
    </location>
</feature>
<proteinExistence type="inferred from homology"/>
<comment type="cofactor">
    <cofactor evidence="6">
        <name>Mg(2+)</name>
        <dbReference type="ChEBI" id="CHEBI:18420"/>
    </cofactor>
</comment>
<reference evidence="11 12" key="1">
    <citation type="submission" date="2018-06" db="EMBL/GenBank/DDBJ databases">
        <title>Complete genome of Desulfovibrio indonesiensis P37SLT.</title>
        <authorList>
            <person name="Crispim J.S."/>
            <person name="Vidigal P.M.P."/>
            <person name="Silva L.C.F."/>
            <person name="Laguardia C.N."/>
            <person name="Araujo L.C."/>
            <person name="Dias R.S."/>
            <person name="Sousa M.P."/>
            <person name="Paula S.O."/>
            <person name="Silva C."/>
        </authorList>
    </citation>
    <scope>NUCLEOTIDE SEQUENCE [LARGE SCALE GENOMIC DNA]</scope>
    <source>
        <strain evidence="11 12">P37SLT</strain>
    </source>
</reference>
<evidence type="ECO:0000256" key="6">
    <source>
        <dbReference type="HAMAP-Rule" id="MF_01123"/>
    </source>
</evidence>
<dbReference type="RefSeq" id="WP_144304579.1">
    <property type="nucleotide sequence ID" value="NZ_QMIE01000028.1"/>
</dbReference>
<dbReference type="AlphaFoldDB" id="A0A7M3MAK6"/>
<dbReference type="PRINTS" id="PR00154">
    <property type="entry name" value="AMPBINDING"/>
</dbReference>
<sequence>MSQEDIESMMKEKRTFDPPKEHSDKAYITSMEQYEEIYKRSMEDPDGFWAERSEELIHWFKKWDSVSDYDLHKPEVKWYVGGKTNIAYNCLDRHLENGRRNKAAIIWQGEPEEDVRVYTYQMLHTEVCRFANVLKSMGVKRGDRVSIYLPMVPELAVAMLACTRIGAVHSIVFAGFSAVSLQNRIQDCEAKVLVTADAVLRAGRTIPLKPNADEAMGKCPSVEKCVVVKRAGNEISMQDGRDVWWHEIMEDESISDECPYEEMDAEDTAFILYTSGSTGKPKGVVHTTGGYLTYVAHTTQWVFDVHDDDVYWCTADVGWITGHSYIVYGPLALGATSLMFEGVPSYPSPARFWKVVEKFKVNIFYTAPTVVRALMREGVEWTRKHDLSSLRILGSVGEPINPEAWMWYFKYIGNEKLPICDTWWQTETGGILISALPYATPLKPGSATKPMPGVDAAVVRADGTNANPNEGGHLVIKKPWPGILRGVYGDPERYKSTYFERFPGMYESGDGARVDDEGYFWIMGRLDDVINVSGHRMGTAEIESALVSHESVAEAAVVGMPHQVKGETIYAYVTLKSGVEETDDLRKELRAWVRNEIGAIATPEVLQFADGLPKTRSGKIMRRVLRKIAASKYDDFGDTSTLADPGVISDLIEGKKSLLGEE</sequence>
<protein>
    <recommendedName>
        <fullName evidence="6">Acetyl-coenzyme A synthetase</fullName>
        <shortName evidence="6">AcCoA synthetase</shortName>
        <shortName evidence="6">Acs</shortName>
        <ecNumber evidence="6">6.2.1.1</ecNumber>
    </recommendedName>
    <alternativeName>
        <fullName evidence="6">Acetate--CoA ligase</fullName>
    </alternativeName>
    <alternativeName>
        <fullName evidence="6">Acyl-activating enzyme</fullName>
    </alternativeName>
</protein>
<comment type="caution">
    <text evidence="11">The sequence shown here is derived from an EMBL/GenBank/DDBJ whole genome shotgun (WGS) entry which is preliminary data.</text>
</comment>
<keyword evidence="6" id="KW-0460">Magnesium</keyword>
<dbReference type="InterPro" id="IPR042099">
    <property type="entry name" value="ANL_N_sf"/>
</dbReference>
<dbReference type="InterPro" id="IPR032387">
    <property type="entry name" value="ACAS_N"/>
</dbReference>
<dbReference type="PANTHER" id="PTHR24095:SF14">
    <property type="entry name" value="ACETYL-COENZYME A SYNTHETASE 1"/>
    <property type="match status" value="1"/>
</dbReference>
<feature type="domain" description="AMP-binding enzyme C-terminal" evidence="9">
    <location>
        <begin position="541"/>
        <end position="619"/>
    </location>
</feature>
<evidence type="ECO:0000256" key="5">
    <source>
        <dbReference type="ARBA" id="ARBA00022990"/>
    </source>
</evidence>
<accession>A0A7M3MAK6</accession>
<keyword evidence="2 6" id="KW-0436">Ligase</keyword>
<evidence type="ECO:0000313" key="11">
    <source>
        <dbReference type="EMBL" id="TVM14108.1"/>
    </source>
</evidence>
<evidence type="ECO:0000256" key="4">
    <source>
        <dbReference type="ARBA" id="ARBA00022840"/>
    </source>
</evidence>
<feature type="binding site" evidence="6">
    <location>
        <begin position="397"/>
        <end position="399"/>
    </location>
    <ligand>
        <name>ATP</name>
        <dbReference type="ChEBI" id="CHEBI:30616"/>
    </ligand>
</feature>
<keyword evidence="6" id="KW-0479">Metal-binding</keyword>
<evidence type="ECO:0000256" key="1">
    <source>
        <dbReference type="ARBA" id="ARBA00006432"/>
    </source>
</evidence>
<feature type="binding site" evidence="6">
    <location>
        <position position="525"/>
    </location>
    <ligand>
        <name>ATP</name>
        <dbReference type="ChEBI" id="CHEBI:30616"/>
    </ligand>
</feature>
<dbReference type="GO" id="GO:0046872">
    <property type="term" value="F:metal ion binding"/>
    <property type="evidence" value="ECO:0007669"/>
    <property type="project" value="UniProtKB-KW"/>
</dbReference>
<dbReference type="Gene3D" id="3.40.50.12780">
    <property type="entry name" value="N-terminal domain of ligase-like"/>
    <property type="match status" value="1"/>
</dbReference>
<dbReference type="Gene3D" id="3.30.300.30">
    <property type="match status" value="1"/>
</dbReference>